<dbReference type="FunFam" id="3.10.20.90:FF:000154">
    <property type="entry name" value="Large proline-rich protein BAG6"/>
    <property type="match status" value="1"/>
</dbReference>
<dbReference type="Pfam" id="PF00240">
    <property type="entry name" value="ubiquitin"/>
    <property type="match status" value="1"/>
</dbReference>
<feature type="compositionally biased region" description="Polar residues" evidence="1">
    <location>
        <begin position="205"/>
        <end position="216"/>
    </location>
</feature>
<feature type="region of interest" description="Disordered" evidence="1">
    <location>
        <begin position="802"/>
        <end position="851"/>
    </location>
</feature>
<dbReference type="SMART" id="SM00213">
    <property type="entry name" value="UBQ"/>
    <property type="match status" value="1"/>
</dbReference>
<organism evidence="3 4">
    <name type="scientific">Musa troglodytarum</name>
    <name type="common">fe'i banana</name>
    <dbReference type="NCBI Taxonomy" id="320322"/>
    <lineage>
        <taxon>Eukaryota</taxon>
        <taxon>Viridiplantae</taxon>
        <taxon>Streptophyta</taxon>
        <taxon>Embryophyta</taxon>
        <taxon>Tracheophyta</taxon>
        <taxon>Spermatophyta</taxon>
        <taxon>Magnoliopsida</taxon>
        <taxon>Liliopsida</taxon>
        <taxon>Zingiberales</taxon>
        <taxon>Musaceae</taxon>
        <taxon>Musa</taxon>
    </lineage>
</organism>
<feature type="compositionally biased region" description="Polar residues" evidence="1">
    <location>
        <begin position="708"/>
        <end position="723"/>
    </location>
</feature>
<dbReference type="GO" id="GO:0031593">
    <property type="term" value="F:polyubiquitin modification-dependent protein binding"/>
    <property type="evidence" value="ECO:0007669"/>
    <property type="project" value="TreeGrafter"/>
</dbReference>
<feature type="compositionally biased region" description="Polar residues" evidence="1">
    <location>
        <begin position="802"/>
        <end position="820"/>
    </location>
</feature>
<evidence type="ECO:0000313" key="4">
    <source>
        <dbReference type="Proteomes" id="UP001055439"/>
    </source>
</evidence>
<feature type="region of interest" description="Disordered" evidence="1">
    <location>
        <begin position="502"/>
        <end position="521"/>
    </location>
</feature>
<dbReference type="Proteomes" id="UP001055439">
    <property type="component" value="Chromosome 1"/>
</dbReference>
<dbReference type="InterPro" id="IPR000626">
    <property type="entry name" value="Ubiquitin-like_dom"/>
</dbReference>
<keyword evidence="4" id="KW-1185">Reference proteome</keyword>
<dbReference type="SUPFAM" id="SSF54236">
    <property type="entry name" value="Ubiquitin-like"/>
    <property type="match status" value="1"/>
</dbReference>
<feature type="region of interest" description="Disordered" evidence="1">
    <location>
        <begin position="529"/>
        <end position="563"/>
    </location>
</feature>
<evidence type="ECO:0000256" key="1">
    <source>
        <dbReference type="SAM" id="MobiDB-lite"/>
    </source>
</evidence>
<feature type="compositionally biased region" description="Low complexity" evidence="1">
    <location>
        <begin position="540"/>
        <end position="552"/>
    </location>
</feature>
<dbReference type="Gene3D" id="3.10.20.90">
    <property type="entry name" value="Phosphatidylinositol 3-kinase Catalytic Subunit, Chain A, domain 1"/>
    <property type="match status" value="1"/>
</dbReference>
<dbReference type="GO" id="GO:0036503">
    <property type="term" value="P:ERAD pathway"/>
    <property type="evidence" value="ECO:0007669"/>
    <property type="project" value="TreeGrafter"/>
</dbReference>
<protein>
    <submittedName>
        <fullName evidence="3">UBQ</fullName>
    </submittedName>
</protein>
<evidence type="ECO:0000259" key="2">
    <source>
        <dbReference type="PROSITE" id="PS50053"/>
    </source>
</evidence>
<feature type="compositionally biased region" description="Polar residues" evidence="1">
    <location>
        <begin position="753"/>
        <end position="765"/>
    </location>
</feature>
<name>A0A9E7J9C7_9LILI</name>
<dbReference type="PANTHER" id="PTHR15204">
    <property type="entry name" value="LARGE PROLINE-RICH PROTEIN BAG6"/>
    <property type="match status" value="1"/>
</dbReference>
<reference evidence="3" key="1">
    <citation type="submission" date="2022-05" db="EMBL/GenBank/DDBJ databases">
        <title>The Musa troglodytarum L. genome provides insights into the mechanism of non-climacteric behaviour and enrichment of carotenoids.</title>
        <authorList>
            <person name="Wang J."/>
        </authorList>
    </citation>
    <scope>NUCLEOTIDE SEQUENCE</scope>
    <source>
        <tissue evidence="3">Leaf</tissue>
    </source>
</reference>
<dbReference type="AlphaFoldDB" id="A0A9E7J9C7"/>
<sequence>MHKASGNLGVHFVDVKDRDDSLGRMEIFVSAWVRTEHELRNFFEINREKHEEVDCGSAYVPYFLTDVSSNCSFEGSMGTNDPSEATTSCIDVAQDSESTVEIKIKTLDSQTYTLRVDKSVPIPKLKEQIATVTGVISEQQRLICRGKVLKDDEILSAYRHELGPTSSIGVVRPGEQTTLPGEQTTSGILDDVEDGHTLHLVVRQPHQSTASPSTGQMGHEGASGQSATNFPSDAYRNHGSQSSRTLVFETVNIGQGDHRTQLSQIISSILNAVATRNTGSQTSGPNLRNLSAGASIDYPGIELGSGQVPNQFHSAVPLGPEQPTVIPDSLTTIHQYLGFMRDEFTREGLSANGGQRRNEASAAYMNNDSLQFHQTFSPGGLPSPASLVEVLLSTRQLLMEQADGYISQFARGLEDQVNLTNPLMRLSLQNSVLRSGVLLQNLGSLLLELGRTTMTLRLGQTPSEAVLNAGPAVFISASGPNPVMVQPVPFYPGSSFSPRVGATYAGHGPQGEPLGPSLVPGNISIRFRAGRPVPVSPHNQTEQGGQQQQETTNPTRNSSAANAAHQAFSGVSNNASLSEESGVRVLPIRTVVAVPSGVNRSTSDPSGSGAVGLIYPLLARVQHVATGSLDDAGGTESSNEINHEGHNAEEQANIGSTMHAQNLESTIGNFINDINSTPANAVPLFSEFNPSVNESASYQGSLRDFISAGQQGPPSSNSASNTEELGHISQLASRLDQWLQSIFPGEQVVVGGSSHQEMTRSSATDQAGIGRNSQPEEHTRVDEDEGVFFSRLVRNLMPFISQATSTGQDGSPTSHGSSTAHVAGENLNDSSNSQSRRDPPEAPSPKRTRRD</sequence>
<evidence type="ECO:0000313" key="3">
    <source>
        <dbReference type="EMBL" id="URD71942.1"/>
    </source>
</evidence>
<accession>A0A9E7J9C7</accession>
<feature type="region of interest" description="Disordered" evidence="1">
    <location>
        <begin position="705"/>
        <end position="725"/>
    </location>
</feature>
<dbReference type="GO" id="GO:0051787">
    <property type="term" value="F:misfolded protein binding"/>
    <property type="evidence" value="ECO:0007669"/>
    <property type="project" value="TreeGrafter"/>
</dbReference>
<dbReference type="InterPro" id="IPR029071">
    <property type="entry name" value="Ubiquitin-like_domsf"/>
</dbReference>
<proteinExistence type="predicted"/>
<dbReference type="PANTHER" id="PTHR15204:SF0">
    <property type="entry name" value="LARGE PROLINE-RICH PROTEIN BAG6"/>
    <property type="match status" value="1"/>
</dbReference>
<dbReference type="PROSITE" id="PS50053">
    <property type="entry name" value="UBIQUITIN_2"/>
    <property type="match status" value="1"/>
</dbReference>
<dbReference type="GO" id="GO:0071818">
    <property type="term" value="C:BAT3 complex"/>
    <property type="evidence" value="ECO:0007669"/>
    <property type="project" value="TreeGrafter"/>
</dbReference>
<dbReference type="OrthoDB" id="267397at2759"/>
<feature type="region of interest" description="Disordered" evidence="1">
    <location>
        <begin position="752"/>
        <end position="783"/>
    </location>
</feature>
<gene>
    <name evidence="3" type="ORF">MUK42_24887</name>
</gene>
<dbReference type="EMBL" id="CP097502">
    <property type="protein sequence ID" value="URD71942.1"/>
    <property type="molecule type" value="Genomic_DNA"/>
</dbReference>
<feature type="domain" description="Ubiquitin-like" evidence="2">
    <location>
        <begin position="100"/>
        <end position="175"/>
    </location>
</feature>
<feature type="region of interest" description="Disordered" evidence="1">
    <location>
        <begin position="205"/>
        <end position="241"/>
    </location>
</feature>